<comment type="caution">
    <text evidence="2">The sequence shown here is derived from an EMBL/GenBank/DDBJ whole genome shotgun (WGS) entry which is preliminary data.</text>
</comment>
<dbReference type="RefSeq" id="WP_204118962.1">
    <property type="nucleotide sequence ID" value="NZ_BOLV01000009.1"/>
</dbReference>
<sequence length="107" mass="12678">MTKFKSWLMSASGRIILLSILTTLILPWGFTLLHVHVALRVTLLWILINVTLAIYIGRTIAKYHLGWWHSLWLPLLFALMVWVRFADYGYWFAPIYWVLTMLTLTRE</sequence>
<name>A0ABW4BJR9_9LACO</name>
<protein>
    <submittedName>
        <fullName evidence="2">Uncharacterized protein</fullName>
    </submittedName>
</protein>
<accession>A0ABW4BJR9</accession>
<gene>
    <name evidence="2" type="ORF">ACFQ41_11930</name>
</gene>
<keyword evidence="1" id="KW-0812">Transmembrane</keyword>
<dbReference type="Proteomes" id="UP001597199">
    <property type="component" value="Unassembled WGS sequence"/>
</dbReference>
<keyword evidence="1" id="KW-0472">Membrane</keyword>
<dbReference type="EMBL" id="JBHTOA010000046">
    <property type="protein sequence ID" value="MFD1400020.1"/>
    <property type="molecule type" value="Genomic_DNA"/>
</dbReference>
<feature type="transmembrane region" description="Helical" evidence="1">
    <location>
        <begin position="12"/>
        <end position="31"/>
    </location>
</feature>
<evidence type="ECO:0000256" key="1">
    <source>
        <dbReference type="SAM" id="Phobius"/>
    </source>
</evidence>
<organism evidence="2 3">
    <name type="scientific">Lacticaseibacillus suilingensis</name>
    <dbReference type="NCBI Taxonomy" id="2799577"/>
    <lineage>
        <taxon>Bacteria</taxon>
        <taxon>Bacillati</taxon>
        <taxon>Bacillota</taxon>
        <taxon>Bacilli</taxon>
        <taxon>Lactobacillales</taxon>
        <taxon>Lactobacillaceae</taxon>
        <taxon>Lacticaseibacillus</taxon>
    </lineage>
</organism>
<feature type="transmembrane region" description="Helical" evidence="1">
    <location>
        <begin position="37"/>
        <end position="56"/>
    </location>
</feature>
<evidence type="ECO:0000313" key="2">
    <source>
        <dbReference type="EMBL" id="MFD1400020.1"/>
    </source>
</evidence>
<evidence type="ECO:0000313" key="3">
    <source>
        <dbReference type="Proteomes" id="UP001597199"/>
    </source>
</evidence>
<keyword evidence="1" id="KW-1133">Transmembrane helix</keyword>
<proteinExistence type="predicted"/>
<keyword evidence="3" id="KW-1185">Reference proteome</keyword>
<reference evidence="3" key="1">
    <citation type="journal article" date="2019" name="Int. J. Syst. Evol. Microbiol.">
        <title>The Global Catalogue of Microorganisms (GCM) 10K type strain sequencing project: providing services to taxonomists for standard genome sequencing and annotation.</title>
        <authorList>
            <consortium name="The Broad Institute Genomics Platform"/>
            <consortium name="The Broad Institute Genome Sequencing Center for Infectious Disease"/>
            <person name="Wu L."/>
            <person name="Ma J."/>
        </authorList>
    </citation>
    <scope>NUCLEOTIDE SEQUENCE [LARGE SCALE GENOMIC DNA]</scope>
    <source>
        <strain evidence="3">CCM 9110</strain>
    </source>
</reference>